<organism evidence="2 3">
    <name type="scientific">Antarcticibacterium flavum</name>
    <dbReference type="NCBI Taxonomy" id="2058175"/>
    <lineage>
        <taxon>Bacteria</taxon>
        <taxon>Pseudomonadati</taxon>
        <taxon>Bacteroidota</taxon>
        <taxon>Flavobacteriia</taxon>
        <taxon>Flavobacteriales</taxon>
        <taxon>Flavobacteriaceae</taxon>
        <taxon>Antarcticibacterium</taxon>
    </lineage>
</organism>
<name>A0A5B7X798_9FLAO</name>
<dbReference type="OrthoDB" id="677174at2"/>
<keyword evidence="3" id="KW-1185">Reference proteome</keyword>
<evidence type="ECO:0000256" key="1">
    <source>
        <dbReference type="SAM" id="Phobius"/>
    </source>
</evidence>
<evidence type="ECO:0000313" key="3">
    <source>
        <dbReference type="Proteomes" id="UP000309016"/>
    </source>
</evidence>
<protein>
    <submittedName>
        <fullName evidence="2">Uroporphyrinogen decarboxylase</fullName>
    </submittedName>
</protein>
<gene>
    <name evidence="2" type="ORF">FHG64_15245</name>
</gene>
<dbReference type="EMBL" id="CP040812">
    <property type="protein sequence ID" value="QCY70642.1"/>
    <property type="molecule type" value="Genomic_DNA"/>
</dbReference>
<evidence type="ECO:0000313" key="2">
    <source>
        <dbReference type="EMBL" id="QCY70642.1"/>
    </source>
</evidence>
<dbReference type="RefSeq" id="WP_139067211.1">
    <property type="nucleotide sequence ID" value="NZ_CP040812.1"/>
</dbReference>
<keyword evidence="1" id="KW-0472">Membrane</keyword>
<dbReference type="Proteomes" id="UP000309016">
    <property type="component" value="Chromosome"/>
</dbReference>
<proteinExistence type="predicted"/>
<accession>A0A5B7X798</accession>
<dbReference type="AlphaFoldDB" id="A0A5B7X798"/>
<reference evidence="2 3" key="1">
    <citation type="submission" date="2019-06" db="EMBL/GenBank/DDBJ databases">
        <title>Complete genome sequence of Antarcticibacterium flavum KCTC 52984T from an Antarctic marine sediment.</title>
        <authorList>
            <person name="Lee Y.M."/>
            <person name="Shin S.C."/>
        </authorList>
    </citation>
    <scope>NUCLEOTIDE SEQUENCE [LARGE SCALE GENOMIC DNA]</scope>
    <source>
        <strain evidence="2 3">KCTC 52984</strain>
    </source>
</reference>
<sequence>MEILGISYVEWIGYAASLFVLLSFLMKNITTLRYVNSIGCLFFVAYGILLATSWPIIITNVAIVCVNVYYLFINKKQPVPADEVKP</sequence>
<feature type="transmembrane region" description="Helical" evidence="1">
    <location>
        <begin position="32"/>
        <end position="50"/>
    </location>
</feature>
<keyword evidence="1" id="KW-1133">Transmembrane helix</keyword>
<dbReference type="KEGG" id="afla:FHG64_15245"/>
<feature type="transmembrane region" description="Helical" evidence="1">
    <location>
        <begin position="6"/>
        <end position="25"/>
    </location>
</feature>
<keyword evidence="1" id="KW-0812">Transmembrane</keyword>